<feature type="compositionally biased region" description="Low complexity" evidence="16">
    <location>
        <begin position="419"/>
        <end position="428"/>
    </location>
</feature>
<evidence type="ECO:0000256" key="7">
    <source>
        <dbReference type="ARBA" id="ARBA00022679"/>
    </source>
</evidence>
<evidence type="ECO:0000256" key="2">
    <source>
        <dbReference type="ARBA" id="ARBA00004906"/>
    </source>
</evidence>
<feature type="compositionally biased region" description="Basic residues" evidence="16">
    <location>
        <begin position="24"/>
        <end position="33"/>
    </location>
</feature>
<evidence type="ECO:0000256" key="6">
    <source>
        <dbReference type="ARBA" id="ARBA00022664"/>
    </source>
</evidence>
<evidence type="ECO:0000256" key="9">
    <source>
        <dbReference type="ARBA" id="ARBA00022737"/>
    </source>
</evidence>
<dbReference type="SMART" id="SM00320">
    <property type="entry name" value="WD40"/>
    <property type="match status" value="7"/>
</dbReference>
<keyword evidence="6 15" id="KW-0507">mRNA processing</keyword>
<dbReference type="InterPro" id="IPR036322">
    <property type="entry name" value="WD40_repeat_dom_sf"/>
</dbReference>
<dbReference type="InterPro" id="IPR006917">
    <property type="entry name" value="SOUL_heme-bd"/>
</dbReference>
<keyword evidence="10 15" id="KW-0227">DNA damage</keyword>
<dbReference type="eggNOG" id="KOG0289">
    <property type="taxonomic scope" value="Eukaryota"/>
</dbReference>
<dbReference type="SMART" id="SM00504">
    <property type="entry name" value="Ubox"/>
    <property type="match status" value="1"/>
</dbReference>
<gene>
    <name evidence="18" type="ordered locus">Bathy12g02680</name>
</gene>
<dbReference type="GO" id="GO:0005737">
    <property type="term" value="C:cytoplasm"/>
    <property type="evidence" value="ECO:0007669"/>
    <property type="project" value="TreeGrafter"/>
</dbReference>
<name>K8ELG9_9CHLO</name>
<dbReference type="Proteomes" id="UP000198341">
    <property type="component" value="Chromosome 12"/>
</dbReference>
<dbReference type="Pfam" id="PF08606">
    <property type="entry name" value="Prp19"/>
    <property type="match status" value="1"/>
</dbReference>
<protein>
    <recommendedName>
        <fullName evidence="15">Pre-mRNA-processing factor 19</fullName>
        <ecNumber evidence="15">2.3.2.27</ecNumber>
    </recommendedName>
</protein>
<evidence type="ECO:0000256" key="10">
    <source>
        <dbReference type="ARBA" id="ARBA00022763"/>
    </source>
</evidence>
<keyword evidence="19" id="KW-1185">Reference proteome</keyword>
<reference evidence="18 19" key="1">
    <citation type="submission" date="2011-10" db="EMBL/GenBank/DDBJ databases">
        <authorList>
            <person name="Genoscope - CEA"/>
        </authorList>
    </citation>
    <scope>NUCLEOTIDE SEQUENCE [LARGE SCALE GENOMIC DNA]</scope>
    <source>
        <strain evidence="18 19">RCC 1105</strain>
    </source>
</reference>
<dbReference type="Gene3D" id="3.20.80.10">
    <property type="entry name" value="Regulatory factor, effector binding domain"/>
    <property type="match status" value="1"/>
</dbReference>
<dbReference type="InterPro" id="IPR055340">
    <property type="entry name" value="RING-Ubox_PRP19"/>
</dbReference>
<dbReference type="InterPro" id="IPR013083">
    <property type="entry name" value="Znf_RING/FYVE/PHD"/>
</dbReference>
<dbReference type="EMBL" id="FO082267">
    <property type="protein sequence ID" value="CCO18886.1"/>
    <property type="molecule type" value="Genomic_DNA"/>
</dbReference>
<accession>K8ELG9</accession>
<evidence type="ECO:0000256" key="4">
    <source>
        <dbReference type="ARBA" id="ARBA00009817"/>
    </source>
</evidence>
<dbReference type="RefSeq" id="XP_007509771.1">
    <property type="nucleotide sequence ID" value="XM_007509709.1"/>
</dbReference>
<keyword evidence="11 15" id="KW-0833">Ubl conjugation pathway</keyword>
<keyword evidence="5" id="KW-0853">WD repeat</keyword>
<comment type="subcellular location">
    <subcellularLocation>
        <location evidence="1 15">Nucleus</location>
    </subcellularLocation>
</comment>
<dbReference type="SUPFAM" id="SSF57850">
    <property type="entry name" value="RING/U-box"/>
    <property type="match status" value="1"/>
</dbReference>
<comment type="similarity">
    <text evidence="3 15">Belongs to the WD repeat PRP19 family.</text>
</comment>
<evidence type="ECO:0000259" key="17">
    <source>
        <dbReference type="PROSITE" id="PS51698"/>
    </source>
</evidence>
<feature type="region of interest" description="Disordered" evidence="16">
    <location>
        <begin position="410"/>
        <end position="438"/>
    </location>
</feature>
<dbReference type="PANTHER" id="PTHR43995:SF1">
    <property type="entry name" value="PRE-MRNA-PROCESSING FACTOR 19"/>
    <property type="match status" value="1"/>
</dbReference>
<dbReference type="InterPro" id="IPR038959">
    <property type="entry name" value="Prp19"/>
</dbReference>
<dbReference type="GO" id="GO:0006281">
    <property type="term" value="P:DNA repair"/>
    <property type="evidence" value="ECO:0007669"/>
    <property type="project" value="UniProtKB-KW"/>
</dbReference>
<comment type="subunit">
    <text evidence="15">Homotetramer.</text>
</comment>
<dbReference type="AlphaFoldDB" id="K8ELG9"/>
<feature type="domain" description="U-box" evidence="17">
    <location>
        <begin position="272"/>
        <end position="345"/>
    </location>
</feature>
<dbReference type="Pfam" id="PF00400">
    <property type="entry name" value="WD40"/>
    <property type="match status" value="3"/>
</dbReference>
<dbReference type="InterPro" id="IPR011256">
    <property type="entry name" value="Reg_factor_effector_dom_sf"/>
</dbReference>
<evidence type="ECO:0000313" key="19">
    <source>
        <dbReference type="Proteomes" id="UP000198341"/>
    </source>
</evidence>
<dbReference type="InterPro" id="IPR003613">
    <property type="entry name" value="Ubox_domain"/>
</dbReference>
<comment type="pathway">
    <text evidence="2 15">Protein modification; protein ubiquitination.</text>
</comment>
<organism evidence="18 19">
    <name type="scientific">Bathycoccus prasinos</name>
    <dbReference type="NCBI Taxonomy" id="41875"/>
    <lineage>
        <taxon>Eukaryota</taxon>
        <taxon>Viridiplantae</taxon>
        <taxon>Chlorophyta</taxon>
        <taxon>Mamiellophyceae</taxon>
        <taxon>Mamiellales</taxon>
        <taxon>Bathycoccaceae</taxon>
        <taxon>Bathycoccus</taxon>
    </lineage>
</organism>
<dbReference type="PANTHER" id="PTHR43995">
    <property type="entry name" value="PRE-MRNA-PROCESSING FACTOR 19"/>
    <property type="match status" value="1"/>
</dbReference>
<evidence type="ECO:0000256" key="14">
    <source>
        <dbReference type="ARBA" id="ARBA00023242"/>
    </source>
</evidence>
<dbReference type="GO" id="GO:0070534">
    <property type="term" value="P:protein K63-linked ubiquitination"/>
    <property type="evidence" value="ECO:0007669"/>
    <property type="project" value="UniProtKB-UniRule"/>
</dbReference>
<dbReference type="KEGG" id="bpg:Bathy12g02680"/>
<comment type="similarity">
    <text evidence="4">Belongs to the HEBP family.</text>
</comment>
<dbReference type="InterPro" id="IPR001680">
    <property type="entry name" value="WD40_rpt"/>
</dbReference>
<dbReference type="GO" id="GO:0061630">
    <property type="term" value="F:ubiquitin protein ligase activity"/>
    <property type="evidence" value="ECO:0007669"/>
    <property type="project" value="UniProtKB-UniRule"/>
</dbReference>
<keyword evidence="9" id="KW-0677">Repeat</keyword>
<dbReference type="Pfam" id="PF04832">
    <property type="entry name" value="SOUL"/>
    <property type="match status" value="1"/>
</dbReference>
<evidence type="ECO:0000256" key="15">
    <source>
        <dbReference type="RuleBase" id="RU367101"/>
    </source>
</evidence>
<keyword evidence="14 15" id="KW-0539">Nucleus</keyword>
<dbReference type="Gene3D" id="3.30.40.10">
    <property type="entry name" value="Zinc/RING finger domain, C3HC4 (zinc finger)"/>
    <property type="match status" value="1"/>
</dbReference>
<dbReference type="GeneID" id="19012374"/>
<dbReference type="SUPFAM" id="SSF50978">
    <property type="entry name" value="WD40 repeat-like"/>
    <property type="match status" value="1"/>
</dbReference>
<dbReference type="GO" id="GO:0071006">
    <property type="term" value="C:U2-type catalytic step 1 spliceosome"/>
    <property type="evidence" value="ECO:0007669"/>
    <property type="project" value="TreeGrafter"/>
</dbReference>
<sequence length="780" mass="85368">MSPSPLSSNLHLLRVASSSLASSSRRRRRRKSRLTFDGSKVKSSNKEEDDIVNDDILDAYKIPSTTVVTLPGNDTIEIRLLDPYTIAITPYENREEGLSRLLMYIEGENESKERYPPTQPLTMRYALDSDGEILGKTMELYLGPRVNPETNPAAKTTENTKTISAKVAGGELIAVMPLVGMATEDAVRRCRDIIAEEVEKTKAFELDGAGFRVSTFGPMYSLRPRDNEVSVKVTPKTKDSRFPFSRVEALQRVREITQKKNQFRPPNWKRTQRRNMLLCALSGSEITKPCVSPSGHIFERTLIEKYVKETGENPITKQPLSVEDLIPIETDFASNGSAIAIKPRATAHASIPGLLQTFHDEYDALMLELFETRKRLGESERELASMAYQVDAANRTVARLVKERDEARAMIGGGGGANGTTTVQTTTTGKKREGGGDADAFAKKAKNAIPRSILDAIESTNKELMAERKKKKMHESLKAKEEIGKFKLQDPVPGHKVNTAIHNVDVLHEKSLIVTAGADGTAAFFDAGLQKSSSIATGHKKCLDAKFLVGADKSGGIVATCGADNTVKVWKAGKNISTYDEHTQDVVSVASHVAGAFFVSASADASWHFHDVESASTVYQATNDDPKDKYTSINIHPDGMFLAALTQSGAVQLWDARSCALQQTFSNGGKNAAKSCSFSENGYFFAVSGDEGCKIWDLRKNTVAHDFGKEKCEGVAFDKSGKYVAYCTGKTAKVYNVKGEWDIVQTFESKSKKGNLCVQFLKDAGGVVVGGGDHNLRVFQ</sequence>
<dbReference type="SUPFAM" id="SSF55136">
    <property type="entry name" value="Probable bacterial effector-binding domain"/>
    <property type="match status" value="1"/>
</dbReference>
<dbReference type="Pfam" id="PF04564">
    <property type="entry name" value="U-box"/>
    <property type="match status" value="1"/>
</dbReference>
<proteinExistence type="inferred from homology"/>
<evidence type="ECO:0000256" key="16">
    <source>
        <dbReference type="SAM" id="MobiDB-lite"/>
    </source>
</evidence>
<keyword evidence="8 15" id="KW-0747">Spliceosome</keyword>
<dbReference type="Gene3D" id="2.130.10.10">
    <property type="entry name" value="YVTN repeat-like/Quinoprotein amine dehydrogenase"/>
    <property type="match status" value="1"/>
</dbReference>
<comment type="catalytic activity">
    <reaction evidence="15">
        <text>S-ubiquitinyl-[E2 ubiquitin-conjugating enzyme]-L-cysteine + [acceptor protein]-L-lysine = [E2 ubiquitin-conjugating enzyme]-L-cysteine + N(6)-ubiquitinyl-[acceptor protein]-L-lysine.</text>
        <dbReference type="EC" id="2.3.2.27"/>
    </reaction>
</comment>
<evidence type="ECO:0000256" key="5">
    <source>
        <dbReference type="ARBA" id="ARBA00022574"/>
    </source>
</evidence>
<feature type="region of interest" description="Disordered" evidence="16">
    <location>
        <begin position="21"/>
        <end position="47"/>
    </location>
</feature>
<comment type="function">
    <text evidence="15">Ubiquitin-protein ligase which is mainly involved pre-mRNA splicing and DNA repair. Required for pre-mRNA splicing as component of the spliceosome.</text>
</comment>
<evidence type="ECO:0000313" key="18">
    <source>
        <dbReference type="EMBL" id="CCO18886.1"/>
    </source>
</evidence>
<dbReference type="InterPro" id="IPR015943">
    <property type="entry name" value="WD40/YVTN_repeat-like_dom_sf"/>
</dbReference>
<evidence type="ECO:0000256" key="1">
    <source>
        <dbReference type="ARBA" id="ARBA00004123"/>
    </source>
</evidence>
<dbReference type="InterPro" id="IPR013915">
    <property type="entry name" value="Prp19_cc"/>
</dbReference>
<evidence type="ECO:0000256" key="13">
    <source>
        <dbReference type="ARBA" id="ARBA00023204"/>
    </source>
</evidence>
<keyword evidence="13 15" id="KW-0234">DNA repair</keyword>
<evidence type="ECO:0000256" key="3">
    <source>
        <dbReference type="ARBA" id="ARBA00006388"/>
    </source>
</evidence>
<dbReference type="GO" id="GO:0000974">
    <property type="term" value="C:Prp19 complex"/>
    <property type="evidence" value="ECO:0007669"/>
    <property type="project" value="UniProtKB-UniRule"/>
</dbReference>
<evidence type="ECO:0000256" key="11">
    <source>
        <dbReference type="ARBA" id="ARBA00022786"/>
    </source>
</evidence>
<dbReference type="EC" id="2.3.2.27" evidence="15"/>
<dbReference type="OrthoDB" id="687049at2759"/>
<dbReference type="FunFam" id="3.30.40.10:FF:000027">
    <property type="entry name" value="Pre-mRNA-processing factor 19, putative"/>
    <property type="match status" value="1"/>
</dbReference>
<dbReference type="CDD" id="cd16656">
    <property type="entry name" value="RING-Ubox_PRP19"/>
    <property type="match status" value="1"/>
</dbReference>
<dbReference type="STRING" id="41875.K8ELG9"/>
<keyword evidence="7 15" id="KW-0808">Transferase</keyword>
<dbReference type="GO" id="GO:0000398">
    <property type="term" value="P:mRNA splicing, via spliceosome"/>
    <property type="evidence" value="ECO:0007669"/>
    <property type="project" value="InterPro"/>
</dbReference>
<evidence type="ECO:0000256" key="8">
    <source>
        <dbReference type="ARBA" id="ARBA00022728"/>
    </source>
</evidence>
<dbReference type="PROSITE" id="PS51698">
    <property type="entry name" value="U_BOX"/>
    <property type="match status" value="1"/>
</dbReference>
<keyword evidence="12 15" id="KW-0508">mRNA splicing</keyword>
<dbReference type="UniPathway" id="UPA00143"/>
<evidence type="ECO:0000256" key="12">
    <source>
        <dbReference type="ARBA" id="ARBA00023187"/>
    </source>
</evidence>